<dbReference type="Proteomes" id="UP000789375">
    <property type="component" value="Unassembled WGS sequence"/>
</dbReference>
<evidence type="ECO:0000313" key="2">
    <source>
        <dbReference type="Proteomes" id="UP000789375"/>
    </source>
</evidence>
<reference evidence="1" key="1">
    <citation type="submission" date="2021-06" db="EMBL/GenBank/DDBJ databases">
        <authorList>
            <person name="Kallberg Y."/>
            <person name="Tangrot J."/>
            <person name="Rosling A."/>
        </authorList>
    </citation>
    <scope>NUCLEOTIDE SEQUENCE</scope>
    <source>
        <strain evidence="1">87-6 pot B 2015</strain>
    </source>
</reference>
<evidence type="ECO:0000313" key="1">
    <source>
        <dbReference type="EMBL" id="CAG8580996.1"/>
    </source>
</evidence>
<dbReference type="AlphaFoldDB" id="A0A9N9BXX4"/>
<feature type="non-terminal residue" evidence="1">
    <location>
        <position position="1"/>
    </location>
</feature>
<name>A0A9N9BXX4_FUNMO</name>
<gene>
    <name evidence="1" type="ORF">FMOSSE_LOCUS7947</name>
</gene>
<comment type="caution">
    <text evidence="1">The sequence shown here is derived from an EMBL/GenBank/DDBJ whole genome shotgun (WGS) entry which is preliminary data.</text>
</comment>
<keyword evidence="2" id="KW-1185">Reference proteome</keyword>
<organism evidence="1 2">
    <name type="scientific">Funneliformis mosseae</name>
    <name type="common">Endomycorrhizal fungus</name>
    <name type="synonym">Glomus mosseae</name>
    <dbReference type="NCBI Taxonomy" id="27381"/>
    <lineage>
        <taxon>Eukaryota</taxon>
        <taxon>Fungi</taxon>
        <taxon>Fungi incertae sedis</taxon>
        <taxon>Mucoromycota</taxon>
        <taxon>Glomeromycotina</taxon>
        <taxon>Glomeromycetes</taxon>
        <taxon>Glomerales</taxon>
        <taxon>Glomeraceae</taxon>
        <taxon>Funneliformis</taxon>
    </lineage>
</organism>
<dbReference type="EMBL" id="CAJVPP010001967">
    <property type="protein sequence ID" value="CAG8580996.1"/>
    <property type="molecule type" value="Genomic_DNA"/>
</dbReference>
<sequence>KLLQQVMAYSSLEKLLHPCERPLNDFQLYRKENLRNYIILVKKRIPNGLANEDSFSFFHKERCI</sequence>
<protein>
    <submittedName>
        <fullName evidence="1">495_t:CDS:1</fullName>
    </submittedName>
</protein>
<proteinExistence type="predicted"/>
<accession>A0A9N9BXX4</accession>